<reference evidence="4" key="1">
    <citation type="submission" date="2011-05" db="EMBL/GenBank/DDBJ databases">
        <title>Complete sequence of Desulfotomaculum ruminis DSM 2154.</title>
        <authorList>
            <person name="Lucas S."/>
            <person name="Copeland A."/>
            <person name="Lapidus A."/>
            <person name="Cheng J.-F."/>
            <person name="Goodwin L."/>
            <person name="Pitluck S."/>
            <person name="Lu M."/>
            <person name="Detter J.C."/>
            <person name="Han C."/>
            <person name="Tapia R."/>
            <person name="Land M."/>
            <person name="Hauser L."/>
            <person name="Kyrpides N."/>
            <person name="Ivanova N."/>
            <person name="Mikhailova N."/>
            <person name="Pagani I."/>
            <person name="Stams A.J.M."/>
            <person name="Plugge C.M."/>
            <person name="Muyzer G."/>
            <person name="Kuever J."/>
            <person name="Parshina S.N."/>
            <person name="Ivanova A.E."/>
            <person name="Nazina T.N."/>
            <person name="Brambilla E."/>
            <person name="Spring S."/>
            <person name="Klenk H.-P."/>
            <person name="Woyke T."/>
        </authorList>
    </citation>
    <scope>NUCLEOTIDE SEQUENCE [LARGE SCALE GENOMIC DNA]</scope>
    <source>
        <strain evidence="4">ATCC 23193 / DSM 2154 / NCIB 8452 / DL</strain>
    </source>
</reference>
<feature type="transmembrane region" description="Helical" evidence="1">
    <location>
        <begin position="16"/>
        <end position="39"/>
    </location>
</feature>
<dbReference type="HOGENOM" id="CLU_1658027_0_0_9"/>
<dbReference type="STRING" id="696281.Desru_0668"/>
<dbReference type="Proteomes" id="UP000009234">
    <property type="component" value="Chromosome"/>
</dbReference>
<dbReference type="EMBL" id="CP002780">
    <property type="protein sequence ID" value="AEG58953.1"/>
    <property type="molecule type" value="Genomic_DNA"/>
</dbReference>
<proteinExistence type="predicted"/>
<gene>
    <name evidence="3" type="ordered locus">Desru_0668</name>
</gene>
<feature type="domain" description="TadE-like" evidence="2">
    <location>
        <begin position="12"/>
        <end position="52"/>
    </location>
</feature>
<dbReference type="AlphaFoldDB" id="F6DTD6"/>
<dbReference type="RefSeq" id="WP_013840727.1">
    <property type="nucleotide sequence ID" value="NC_015589.1"/>
</dbReference>
<accession>F6DTD6</accession>
<dbReference type="KEGG" id="dru:Desru_0668"/>
<evidence type="ECO:0000313" key="4">
    <source>
        <dbReference type="Proteomes" id="UP000009234"/>
    </source>
</evidence>
<reference evidence="3 4" key="2">
    <citation type="journal article" date="2012" name="Stand. Genomic Sci.">
        <title>Complete genome sequence of the sulfate-reducing firmicute Desulfotomaculum ruminis type strain (DL(T)).</title>
        <authorList>
            <person name="Spring S."/>
            <person name="Visser M."/>
            <person name="Lu M."/>
            <person name="Copeland A."/>
            <person name="Lapidus A."/>
            <person name="Lucas S."/>
            <person name="Cheng J.F."/>
            <person name="Han C."/>
            <person name="Tapia R."/>
            <person name="Goodwin L.A."/>
            <person name="Pitluck S."/>
            <person name="Ivanova N."/>
            <person name="Land M."/>
            <person name="Hauser L."/>
            <person name="Larimer F."/>
            <person name="Rohde M."/>
            <person name="Goker M."/>
            <person name="Detter J.C."/>
            <person name="Kyrpides N.C."/>
            <person name="Woyke T."/>
            <person name="Schaap P.J."/>
            <person name="Plugge C.M."/>
            <person name="Muyzer G."/>
            <person name="Kuever J."/>
            <person name="Pereira I.A."/>
            <person name="Parshina S.N."/>
            <person name="Bernier-Latmani R."/>
            <person name="Stams A.J."/>
            <person name="Klenk H.P."/>
        </authorList>
    </citation>
    <scope>NUCLEOTIDE SEQUENCE [LARGE SCALE GENOMIC DNA]</scope>
    <source>
        <strain evidence="4">ATCC 23193 / DSM 2154 / NCIB 8452 / DL</strain>
    </source>
</reference>
<keyword evidence="4" id="KW-1185">Reference proteome</keyword>
<evidence type="ECO:0000256" key="1">
    <source>
        <dbReference type="SAM" id="Phobius"/>
    </source>
</evidence>
<keyword evidence="1" id="KW-1133">Transmembrane helix</keyword>
<keyword evidence="1" id="KW-0812">Transmembrane</keyword>
<sequence length="159" mass="17589">MRRFLRCNKGLTEVEALILSPFILYFLLFFITIGMVFWVKIELPHASREAARQAAALGEYGFNSRPWKTAVETVSKSLPANLSVGTSGNGVKKAFSPDSPNPDQPDVLVEKMEGYYTAVVSYHIITPAPGMAKLLNPSAGWLEKYITITNRAYFPDEGG</sequence>
<evidence type="ECO:0000313" key="3">
    <source>
        <dbReference type="EMBL" id="AEG58953.1"/>
    </source>
</evidence>
<keyword evidence="1" id="KW-0472">Membrane</keyword>
<organism evidence="3 4">
    <name type="scientific">Desulforamulus ruminis (strain ATCC 23193 / DSM 2154 / NCIMB 8452 / DL)</name>
    <name type="common">Desulfotomaculum ruminis</name>
    <dbReference type="NCBI Taxonomy" id="696281"/>
    <lineage>
        <taxon>Bacteria</taxon>
        <taxon>Bacillati</taxon>
        <taxon>Bacillota</taxon>
        <taxon>Clostridia</taxon>
        <taxon>Eubacteriales</taxon>
        <taxon>Peptococcaceae</taxon>
        <taxon>Desulforamulus</taxon>
    </lineage>
</organism>
<dbReference type="InterPro" id="IPR012495">
    <property type="entry name" value="TadE-like_dom"/>
</dbReference>
<name>F6DTD6_DESRL</name>
<evidence type="ECO:0000259" key="2">
    <source>
        <dbReference type="Pfam" id="PF07811"/>
    </source>
</evidence>
<dbReference type="Pfam" id="PF07811">
    <property type="entry name" value="TadE"/>
    <property type="match status" value="1"/>
</dbReference>
<protein>
    <submittedName>
        <fullName evidence="3">TadE family protein</fullName>
    </submittedName>
</protein>